<dbReference type="InterPro" id="IPR009729">
    <property type="entry name" value="Gal-3-0_sulfotransfrase"/>
</dbReference>
<keyword evidence="8" id="KW-0472">Membrane</keyword>
<dbReference type="GO" id="GO:0000139">
    <property type="term" value="C:Golgi membrane"/>
    <property type="evidence" value="ECO:0007669"/>
    <property type="project" value="UniProtKB-SubCell"/>
</dbReference>
<dbReference type="InterPro" id="IPR027417">
    <property type="entry name" value="P-loop_NTPase"/>
</dbReference>
<evidence type="ECO:0000256" key="6">
    <source>
        <dbReference type="ARBA" id="ARBA00022989"/>
    </source>
</evidence>
<dbReference type="AlphaFoldDB" id="A0A9N8EG07"/>
<organism evidence="10 11">
    <name type="scientific">Seminavis robusta</name>
    <dbReference type="NCBI Taxonomy" id="568900"/>
    <lineage>
        <taxon>Eukaryota</taxon>
        <taxon>Sar</taxon>
        <taxon>Stramenopiles</taxon>
        <taxon>Ochrophyta</taxon>
        <taxon>Bacillariophyta</taxon>
        <taxon>Bacillariophyceae</taxon>
        <taxon>Bacillariophycidae</taxon>
        <taxon>Naviculales</taxon>
        <taxon>Naviculaceae</taxon>
        <taxon>Seminavis</taxon>
    </lineage>
</organism>
<proteinExistence type="inferred from homology"/>
<dbReference type="Proteomes" id="UP001153069">
    <property type="component" value="Unassembled WGS sequence"/>
</dbReference>
<evidence type="ECO:0000256" key="7">
    <source>
        <dbReference type="ARBA" id="ARBA00023034"/>
    </source>
</evidence>
<protein>
    <submittedName>
        <fullName evidence="10">Uncharacterized protein</fullName>
    </submittedName>
</protein>
<reference evidence="10" key="1">
    <citation type="submission" date="2020-06" db="EMBL/GenBank/DDBJ databases">
        <authorList>
            <consortium name="Plant Systems Biology data submission"/>
        </authorList>
    </citation>
    <scope>NUCLEOTIDE SEQUENCE</scope>
    <source>
        <strain evidence="10">D6</strain>
    </source>
</reference>
<dbReference type="GO" id="GO:0009247">
    <property type="term" value="P:glycolipid biosynthetic process"/>
    <property type="evidence" value="ECO:0007669"/>
    <property type="project" value="InterPro"/>
</dbReference>
<evidence type="ECO:0000256" key="4">
    <source>
        <dbReference type="ARBA" id="ARBA00022692"/>
    </source>
</evidence>
<keyword evidence="11" id="KW-1185">Reference proteome</keyword>
<dbReference type="OrthoDB" id="49040at2759"/>
<keyword evidence="9" id="KW-0325">Glycoprotein</keyword>
<evidence type="ECO:0000256" key="3">
    <source>
        <dbReference type="ARBA" id="ARBA00022679"/>
    </source>
</evidence>
<dbReference type="EMBL" id="CAICTM010001022">
    <property type="protein sequence ID" value="CAB9519534.1"/>
    <property type="molecule type" value="Genomic_DNA"/>
</dbReference>
<evidence type="ECO:0000256" key="5">
    <source>
        <dbReference type="ARBA" id="ARBA00022968"/>
    </source>
</evidence>
<dbReference type="PANTHER" id="PTHR14647">
    <property type="entry name" value="GALACTOSE-3-O-SULFOTRANSFERASE"/>
    <property type="match status" value="1"/>
</dbReference>
<keyword evidence="5" id="KW-0735">Signal-anchor</keyword>
<dbReference type="Pfam" id="PF06990">
    <property type="entry name" value="Gal-3-0_sulfotr"/>
    <property type="match status" value="1"/>
</dbReference>
<evidence type="ECO:0000313" key="11">
    <source>
        <dbReference type="Proteomes" id="UP001153069"/>
    </source>
</evidence>
<evidence type="ECO:0000313" key="10">
    <source>
        <dbReference type="EMBL" id="CAB9519534.1"/>
    </source>
</evidence>
<dbReference type="PANTHER" id="PTHR14647:SF87">
    <property type="entry name" value="PUTATIVE-RELATED"/>
    <property type="match status" value="1"/>
</dbReference>
<name>A0A9N8EG07_9STRA</name>
<evidence type="ECO:0000256" key="1">
    <source>
        <dbReference type="ARBA" id="ARBA00004323"/>
    </source>
</evidence>
<comment type="caution">
    <text evidence="10">The sequence shown here is derived from an EMBL/GenBank/DDBJ whole genome shotgun (WGS) entry which is preliminary data.</text>
</comment>
<keyword evidence="6" id="KW-1133">Transmembrane helix</keyword>
<evidence type="ECO:0000256" key="8">
    <source>
        <dbReference type="ARBA" id="ARBA00023136"/>
    </source>
</evidence>
<accession>A0A9N8EG07</accession>
<evidence type="ECO:0000256" key="2">
    <source>
        <dbReference type="ARBA" id="ARBA00008124"/>
    </source>
</evidence>
<evidence type="ECO:0000256" key="9">
    <source>
        <dbReference type="ARBA" id="ARBA00023180"/>
    </source>
</evidence>
<dbReference type="Gene3D" id="3.40.50.300">
    <property type="entry name" value="P-loop containing nucleotide triphosphate hydrolases"/>
    <property type="match status" value="1"/>
</dbReference>
<sequence length="422" mass="47737">MLCFFLGTIKREDNDVIKESLLGGLDVDRYQTTSTKESPCNLWTSNSSAVLNPSCITQISRTYSLRHDVAQWCLAPSHQPNIFLKRPQLISNNEEPVVGIIFIKNTKAASSTGAGVTLRIAEQVGRRVLHHPPNNNNINQTTLAPMSCVRNWTHAFANHRGHAHRHATRSVLWTIVRQPDKRDVSAFVFFEHARKGVPMHQDNNQDTVLAYLQAQKSGQFRYLHDQYIADENLQPDFQKWYQTNSHNLSTILQEMLQRYDFIALAERWQESLAVLTLLWNLRVEDVIVLSSKTKGGYDDGKFRKQCHKIPHASSLLSSSYGEVQDYLQLSHATHNLDHALYAAANASLDRTIQSLGFEKVQRQLQRVKQLQDTAERACKTVAVYPCSSIGVLQRAAAKQSCYIDDSGCGHACVDEVLRVENV</sequence>
<comment type="subcellular location">
    <subcellularLocation>
        <location evidence="1">Golgi apparatus membrane</location>
        <topology evidence="1">Single-pass type II membrane protein</topology>
    </subcellularLocation>
</comment>
<keyword evidence="3" id="KW-0808">Transferase</keyword>
<dbReference type="GO" id="GO:0001733">
    <property type="term" value="F:galactosylceramide sulfotransferase activity"/>
    <property type="evidence" value="ECO:0007669"/>
    <property type="project" value="InterPro"/>
</dbReference>
<gene>
    <name evidence="10" type="ORF">SEMRO_1024_G232650.1</name>
</gene>
<keyword evidence="4" id="KW-0812">Transmembrane</keyword>
<comment type="similarity">
    <text evidence="2">Belongs to the galactose-3-O-sulfotransferase family.</text>
</comment>
<keyword evidence="7" id="KW-0333">Golgi apparatus</keyword>